<evidence type="ECO:0000256" key="3">
    <source>
        <dbReference type="ARBA" id="ARBA00022499"/>
    </source>
</evidence>
<comment type="subunit">
    <text evidence="10">Homodimer.</text>
</comment>
<dbReference type="GO" id="GO:0032208">
    <property type="term" value="P:negative regulation of telomere maintenance via recombination"/>
    <property type="evidence" value="ECO:0007669"/>
    <property type="project" value="TreeGrafter"/>
</dbReference>
<keyword evidence="6 10" id="KW-0779">Telomere</keyword>
<dbReference type="FunFam" id="1.10.10.60:FF:000129">
    <property type="entry name" value="Telomeric repeat-binding factor 2"/>
    <property type="match status" value="1"/>
</dbReference>
<dbReference type="SMART" id="SM00717">
    <property type="entry name" value="SANT"/>
    <property type="match status" value="1"/>
</dbReference>
<evidence type="ECO:0000259" key="12">
    <source>
        <dbReference type="PROSITE" id="PS50090"/>
    </source>
</evidence>
<feature type="domain" description="HTH myb-type" evidence="13">
    <location>
        <begin position="358"/>
        <end position="409"/>
    </location>
</feature>
<dbReference type="GO" id="GO:0031627">
    <property type="term" value="P:telomeric loop formation"/>
    <property type="evidence" value="ECO:0007669"/>
    <property type="project" value="TreeGrafter"/>
</dbReference>
<feature type="region of interest" description="Disordered" evidence="11">
    <location>
        <begin position="279"/>
        <end position="327"/>
    </location>
</feature>
<dbReference type="Pfam" id="PF08558">
    <property type="entry name" value="TRF"/>
    <property type="match status" value="1"/>
</dbReference>
<dbReference type="InterPro" id="IPR017357">
    <property type="entry name" value="TERF1/2"/>
</dbReference>
<dbReference type="GO" id="GO:0003720">
    <property type="term" value="F:telomerase activity"/>
    <property type="evidence" value="ECO:0007669"/>
    <property type="project" value="TreeGrafter"/>
</dbReference>
<dbReference type="GO" id="GO:0061820">
    <property type="term" value="P:telomeric D-loop disassembly"/>
    <property type="evidence" value="ECO:0007669"/>
    <property type="project" value="TreeGrafter"/>
</dbReference>
<evidence type="ECO:0000256" key="4">
    <source>
        <dbReference type="ARBA" id="ARBA00022553"/>
    </source>
</evidence>
<keyword evidence="2" id="KW-0158">Chromosome</keyword>
<evidence type="ECO:0000256" key="8">
    <source>
        <dbReference type="ARBA" id="ARBA00023242"/>
    </source>
</evidence>
<evidence type="ECO:0000259" key="13">
    <source>
        <dbReference type="PROSITE" id="PS51294"/>
    </source>
</evidence>
<dbReference type="Pfam" id="PF00249">
    <property type="entry name" value="Myb_DNA-binding"/>
    <property type="match status" value="1"/>
</dbReference>
<dbReference type="GO" id="GO:0003691">
    <property type="term" value="F:double-stranded telomeric DNA binding"/>
    <property type="evidence" value="ECO:0007669"/>
    <property type="project" value="UniProtKB-UniRule"/>
</dbReference>
<keyword evidence="9 10" id="KW-0131">Cell cycle</keyword>
<dbReference type="PANTHER" id="PTHR46833:SF1">
    <property type="entry name" value="TELOMERIC REPEAT-BINDING FACTOR 2"/>
    <property type="match status" value="1"/>
</dbReference>
<dbReference type="AlphaFoldDB" id="A0A8C0U818"/>
<dbReference type="InterPro" id="IPR031902">
    <property type="entry name" value="TERF2_RBM"/>
</dbReference>
<dbReference type="Gene3D" id="1.10.10.60">
    <property type="entry name" value="Homeodomain-like"/>
    <property type="match status" value="1"/>
</dbReference>
<dbReference type="GO" id="GO:1905839">
    <property type="term" value="P:negative regulation of telomeric D-loop disassembly"/>
    <property type="evidence" value="ECO:0007669"/>
    <property type="project" value="TreeGrafter"/>
</dbReference>
<dbReference type="GO" id="GO:0032210">
    <property type="term" value="P:regulation of telomere maintenance via telomerase"/>
    <property type="evidence" value="ECO:0007669"/>
    <property type="project" value="TreeGrafter"/>
</dbReference>
<dbReference type="GO" id="GO:0070187">
    <property type="term" value="C:shelterin complex"/>
    <property type="evidence" value="ECO:0007669"/>
    <property type="project" value="TreeGrafter"/>
</dbReference>
<feature type="domain" description="Myb-like" evidence="12">
    <location>
        <begin position="359"/>
        <end position="405"/>
    </location>
</feature>
<dbReference type="InterPro" id="IPR013867">
    <property type="entry name" value="Telomere_rpt-bd_fac_dimer_dom"/>
</dbReference>
<dbReference type="GO" id="GO:0070198">
    <property type="term" value="P:protein localization to chromosome, telomeric region"/>
    <property type="evidence" value="ECO:0007669"/>
    <property type="project" value="TreeGrafter"/>
</dbReference>
<dbReference type="InterPro" id="IPR001005">
    <property type="entry name" value="SANT/Myb"/>
</dbReference>
<dbReference type="PROSITE" id="PS50090">
    <property type="entry name" value="MYB_LIKE"/>
    <property type="match status" value="1"/>
</dbReference>
<evidence type="ECO:0000256" key="11">
    <source>
        <dbReference type="SAM" id="MobiDB-lite"/>
    </source>
</evidence>
<evidence type="ECO:0000256" key="7">
    <source>
        <dbReference type="ARBA" id="ARBA00023125"/>
    </source>
</evidence>
<dbReference type="Ensembl" id="ENSCCET00000006356.1">
    <property type="protein sequence ID" value="ENSCCEP00000003814.1"/>
    <property type="gene ID" value="ENSCCEG00000004057.1"/>
</dbReference>
<feature type="region of interest" description="Disordered" evidence="11">
    <location>
        <begin position="222"/>
        <end position="261"/>
    </location>
</feature>
<evidence type="ECO:0000313" key="14">
    <source>
        <dbReference type="Ensembl" id="ENSCCEP00000003814.1"/>
    </source>
</evidence>
<evidence type="ECO:0000256" key="6">
    <source>
        <dbReference type="ARBA" id="ARBA00022895"/>
    </source>
</evidence>
<proteinExistence type="predicted"/>
<sequence>RSGRNRDFRQFRDIMQALLVRPLDREPEMAQMLRIMQLLSRVEEGENLDCTFDKESELTPLESAMLVLDFIREEFSVADRTMEAVQKMVKEAAVVVCIRNKEFEKASDIVKKHIGKEPRNQKKRNEWLAVIREKNPSHPKVKNFSYEDFQQSIFEFLKGYVDDSEPALLTVAPSALSLQAAWLCLFYRQPPGAVTSYGISVLREAFKILSDSRDSDTLFTKLDETDLPSPKQLSPSVSHRTKRCREAENQASETSEPPEIPHKIKNLFSISNLIVDLDGSSSKSSECPDSSQEHVVSSASKPALKLPDEPLSAPSEKWNSSCGTEEKDSWSDEDELFESAAGSLLCSSSLQLLPCSLQKWTMQESEWIKEGVKKYGEGRWKAICLKYPFENRTPVMIKDRWRTMKKLGIL</sequence>
<dbReference type="InterPro" id="IPR030657">
    <property type="entry name" value="TERF2"/>
</dbReference>
<dbReference type="InterPro" id="IPR036507">
    <property type="entry name" value="Telomere_rpt-bd_fac_dimer_sf"/>
</dbReference>
<dbReference type="PIRSF" id="PIRSF038016">
    <property type="entry name" value="Telomere_bd-1_Pin2"/>
    <property type="match status" value="1"/>
</dbReference>
<keyword evidence="7 10" id="KW-0238">DNA-binding</keyword>
<dbReference type="GO" id="GO:0005654">
    <property type="term" value="C:nucleoplasm"/>
    <property type="evidence" value="ECO:0007669"/>
    <property type="project" value="UniProtKB-ARBA"/>
</dbReference>
<organism evidence="14 15">
    <name type="scientific">Cyanistes caeruleus</name>
    <name type="common">Eurasian blue tit</name>
    <name type="synonym">Parus caeruleus</name>
    <dbReference type="NCBI Taxonomy" id="156563"/>
    <lineage>
        <taxon>Eukaryota</taxon>
        <taxon>Metazoa</taxon>
        <taxon>Chordata</taxon>
        <taxon>Craniata</taxon>
        <taxon>Vertebrata</taxon>
        <taxon>Euteleostomi</taxon>
        <taxon>Archelosauria</taxon>
        <taxon>Archosauria</taxon>
        <taxon>Dinosauria</taxon>
        <taxon>Saurischia</taxon>
        <taxon>Theropoda</taxon>
        <taxon>Coelurosauria</taxon>
        <taxon>Aves</taxon>
        <taxon>Neognathae</taxon>
        <taxon>Neoaves</taxon>
        <taxon>Telluraves</taxon>
        <taxon>Australaves</taxon>
        <taxon>Passeriformes</taxon>
        <taxon>Paridae</taxon>
        <taxon>Cyanistes</taxon>
    </lineage>
</organism>
<dbReference type="GO" id="GO:0031848">
    <property type="term" value="P:protection from non-homologous end joining at telomere"/>
    <property type="evidence" value="ECO:0007669"/>
    <property type="project" value="InterPro"/>
</dbReference>
<dbReference type="GO" id="GO:0098505">
    <property type="term" value="F:G-rich strand telomeric DNA binding"/>
    <property type="evidence" value="ECO:0007669"/>
    <property type="project" value="TreeGrafter"/>
</dbReference>
<keyword evidence="4" id="KW-0597">Phosphoprotein</keyword>
<dbReference type="PROSITE" id="PS51294">
    <property type="entry name" value="HTH_MYB"/>
    <property type="match status" value="1"/>
</dbReference>
<dbReference type="InterPro" id="IPR017930">
    <property type="entry name" value="Myb_dom"/>
</dbReference>
<dbReference type="Gene3D" id="1.25.40.210">
    <property type="entry name" value="Telomere repeat-binding factor, dimerisation domain"/>
    <property type="match status" value="1"/>
</dbReference>
<keyword evidence="5" id="KW-0832">Ubl conjugation</keyword>
<keyword evidence="3" id="KW-1017">Isopeptide bond</keyword>
<keyword evidence="8 10" id="KW-0539">Nucleus</keyword>
<dbReference type="SUPFAM" id="SSF63600">
    <property type="entry name" value="Telomeric repeat binding factor (TRF) dimerisation domain"/>
    <property type="match status" value="1"/>
</dbReference>
<keyword evidence="15" id="KW-1185">Reference proteome</keyword>
<comment type="function">
    <text evidence="10">Binds the telomeric double-stranded 5'-TTAGGG-3' repeat.</text>
</comment>
<feature type="compositionally biased region" description="Low complexity" evidence="11">
    <location>
        <begin position="280"/>
        <end position="290"/>
    </location>
</feature>
<dbReference type="CDD" id="cd11654">
    <property type="entry name" value="TRF2_RBM"/>
    <property type="match status" value="1"/>
</dbReference>
<reference evidence="14" key="1">
    <citation type="submission" date="2025-08" db="UniProtKB">
        <authorList>
            <consortium name="Ensembl"/>
        </authorList>
    </citation>
    <scope>IDENTIFICATION</scope>
</reference>
<dbReference type="InterPro" id="IPR009057">
    <property type="entry name" value="Homeodomain-like_sf"/>
</dbReference>
<evidence type="ECO:0000256" key="1">
    <source>
        <dbReference type="ARBA" id="ARBA00004574"/>
    </source>
</evidence>
<dbReference type="CDD" id="cd11660">
    <property type="entry name" value="SANT_TRF"/>
    <property type="match status" value="1"/>
</dbReference>
<evidence type="ECO:0000256" key="9">
    <source>
        <dbReference type="ARBA" id="ARBA00023306"/>
    </source>
</evidence>
<dbReference type="SUPFAM" id="SSF46689">
    <property type="entry name" value="Homeodomain-like"/>
    <property type="match status" value="1"/>
</dbReference>
<reference evidence="14" key="2">
    <citation type="submission" date="2025-09" db="UniProtKB">
        <authorList>
            <consortium name="Ensembl"/>
        </authorList>
    </citation>
    <scope>IDENTIFICATION</scope>
</reference>
<dbReference type="Pfam" id="PF16772">
    <property type="entry name" value="TERF2_RBM"/>
    <property type="match status" value="1"/>
</dbReference>
<evidence type="ECO:0000256" key="10">
    <source>
        <dbReference type="PIRNR" id="PIRNR038016"/>
    </source>
</evidence>
<comment type="subcellular location">
    <subcellularLocation>
        <location evidence="1">Chromosome</location>
        <location evidence="1">Telomere</location>
    </subcellularLocation>
    <subcellularLocation>
        <location evidence="10">Nucleus</location>
    </subcellularLocation>
</comment>
<dbReference type="PANTHER" id="PTHR46833">
    <property type="entry name" value="TELOMERIC REPEAT-BINDING FACTOR 2 TERF2"/>
    <property type="match status" value="1"/>
</dbReference>
<evidence type="ECO:0000256" key="2">
    <source>
        <dbReference type="ARBA" id="ARBA00022454"/>
    </source>
</evidence>
<evidence type="ECO:0000313" key="15">
    <source>
        <dbReference type="Proteomes" id="UP000694410"/>
    </source>
</evidence>
<accession>A0A8C0U818</accession>
<protein>
    <recommendedName>
        <fullName evidence="10">Telomeric repeat-binding factor</fullName>
    </recommendedName>
</protein>
<dbReference type="GO" id="GO:0042803">
    <property type="term" value="F:protein homodimerization activity"/>
    <property type="evidence" value="ECO:0007669"/>
    <property type="project" value="UniProtKB-UniRule"/>
</dbReference>
<dbReference type="Proteomes" id="UP000694410">
    <property type="component" value="Unplaced"/>
</dbReference>
<gene>
    <name evidence="14" type="primary">TERF2</name>
</gene>
<name>A0A8C0U818_CYACU</name>
<evidence type="ECO:0000256" key="5">
    <source>
        <dbReference type="ARBA" id="ARBA00022843"/>
    </source>
</evidence>